<evidence type="ECO:0000256" key="1">
    <source>
        <dbReference type="ARBA" id="ARBA00006484"/>
    </source>
</evidence>
<dbReference type="PANTHER" id="PTHR44196">
    <property type="entry name" value="DEHYDROGENASE/REDUCTASE SDR FAMILY MEMBER 7B"/>
    <property type="match status" value="1"/>
</dbReference>
<evidence type="ECO:0000313" key="3">
    <source>
        <dbReference type="EMBL" id="GGI69853.1"/>
    </source>
</evidence>
<comment type="caution">
    <text evidence="3">The sequence shown here is derived from an EMBL/GenBank/DDBJ whole genome shotgun (WGS) entry which is preliminary data.</text>
</comment>
<dbReference type="SUPFAM" id="SSF51735">
    <property type="entry name" value="NAD(P)-binding Rossmann-fold domains"/>
    <property type="match status" value="1"/>
</dbReference>
<keyword evidence="4" id="KW-1185">Reference proteome</keyword>
<dbReference type="RefSeq" id="WP_229779694.1">
    <property type="nucleotide sequence ID" value="NZ_BMPZ01000001.1"/>
</dbReference>
<dbReference type="InterPro" id="IPR002347">
    <property type="entry name" value="SDR_fam"/>
</dbReference>
<keyword evidence="2" id="KW-0560">Oxidoreductase</keyword>
<dbReference type="Gene3D" id="3.40.50.720">
    <property type="entry name" value="NAD(P)-binding Rossmann-like Domain"/>
    <property type="match status" value="1"/>
</dbReference>
<dbReference type="PROSITE" id="PS00061">
    <property type="entry name" value="ADH_SHORT"/>
    <property type="match status" value="1"/>
</dbReference>
<name>A0A917JKI9_9GAMM</name>
<reference evidence="3" key="2">
    <citation type="submission" date="2020-09" db="EMBL/GenBank/DDBJ databases">
        <authorList>
            <person name="Sun Q."/>
            <person name="Ohkuma M."/>
        </authorList>
    </citation>
    <scope>NUCLEOTIDE SEQUENCE</scope>
    <source>
        <strain evidence="3">JCM 30804</strain>
    </source>
</reference>
<sequence>MGMTTNRDAYKTTATSMKSVLITGASSGIGAALAKYYLKQGWRVFACGRNDEALAEIDGAESVIFDITKVQQIKEAARYIQQALGGQPLDLAILNAGNCEYIDNANQFDGALFERVIRTNLIATGYCIEAFIPLLRASSRLALMGSSVVYLPLPRAEAYGASKAGVQYLADSLRLDLAASDIGVSLICPGFVKTPLTDKNDFAMPMQISATEAAEYIATGLSKKDNEIHFPLRFTLLLKLLSNLPQSLMVWLMKRSTGKSQGSLV</sequence>
<gene>
    <name evidence="3" type="ORF">GCM10009332_03730</name>
</gene>
<dbReference type="PRINTS" id="PR00081">
    <property type="entry name" value="GDHRDH"/>
</dbReference>
<evidence type="ECO:0000256" key="2">
    <source>
        <dbReference type="ARBA" id="ARBA00023002"/>
    </source>
</evidence>
<protein>
    <submittedName>
        <fullName evidence="3">Short-chain dehydrogenase</fullName>
    </submittedName>
</protein>
<reference evidence="3" key="1">
    <citation type="journal article" date="2014" name="Int. J. Syst. Evol. Microbiol.">
        <title>Complete genome sequence of Corynebacterium casei LMG S-19264T (=DSM 44701T), isolated from a smear-ripened cheese.</title>
        <authorList>
            <consortium name="US DOE Joint Genome Institute (JGI-PGF)"/>
            <person name="Walter F."/>
            <person name="Albersmeier A."/>
            <person name="Kalinowski J."/>
            <person name="Ruckert C."/>
        </authorList>
    </citation>
    <scope>NUCLEOTIDE SEQUENCE</scope>
    <source>
        <strain evidence="3">JCM 30804</strain>
    </source>
</reference>
<accession>A0A917JKI9</accession>
<dbReference type="Pfam" id="PF00106">
    <property type="entry name" value="adh_short"/>
    <property type="match status" value="1"/>
</dbReference>
<dbReference type="InterPro" id="IPR020904">
    <property type="entry name" value="Sc_DH/Rdtase_CS"/>
</dbReference>
<evidence type="ECO:0000313" key="4">
    <source>
        <dbReference type="Proteomes" id="UP000613743"/>
    </source>
</evidence>
<proteinExistence type="inferred from homology"/>
<dbReference type="Proteomes" id="UP000613743">
    <property type="component" value="Unassembled WGS sequence"/>
</dbReference>
<comment type="similarity">
    <text evidence="1">Belongs to the short-chain dehydrogenases/reductases (SDR) family.</text>
</comment>
<dbReference type="GO" id="GO:0016020">
    <property type="term" value="C:membrane"/>
    <property type="evidence" value="ECO:0007669"/>
    <property type="project" value="TreeGrafter"/>
</dbReference>
<dbReference type="InterPro" id="IPR036291">
    <property type="entry name" value="NAD(P)-bd_dom_sf"/>
</dbReference>
<dbReference type="AlphaFoldDB" id="A0A917JKI9"/>
<organism evidence="3 4">
    <name type="scientific">Shewanella gelidii</name>
    <dbReference type="NCBI Taxonomy" id="1642821"/>
    <lineage>
        <taxon>Bacteria</taxon>
        <taxon>Pseudomonadati</taxon>
        <taxon>Pseudomonadota</taxon>
        <taxon>Gammaproteobacteria</taxon>
        <taxon>Alteromonadales</taxon>
        <taxon>Shewanellaceae</taxon>
        <taxon>Shewanella</taxon>
    </lineage>
</organism>
<dbReference type="EMBL" id="BMPZ01000001">
    <property type="protein sequence ID" value="GGI69853.1"/>
    <property type="molecule type" value="Genomic_DNA"/>
</dbReference>
<dbReference type="GO" id="GO:0016491">
    <property type="term" value="F:oxidoreductase activity"/>
    <property type="evidence" value="ECO:0007669"/>
    <property type="project" value="UniProtKB-KW"/>
</dbReference>
<dbReference type="PANTHER" id="PTHR44196:SF1">
    <property type="entry name" value="DEHYDROGENASE_REDUCTASE SDR FAMILY MEMBER 7B"/>
    <property type="match status" value="1"/>
</dbReference>